<dbReference type="GO" id="GO:0006355">
    <property type="term" value="P:regulation of DNA-templated transcription"/>
    <property type="evidence" value="ECO:0007669"/>
    <property type="project" value="InterPro"/>
</dbReference>
<dbReference type="Pfam" id="PF04309">
    <property type="entry name" value="G3P_antiterm"/>
    <property type="match status" value="2"/>
</dbReference>
<accession>A0A377CV16</accession>
<dbReference type="PANTHER" id="PTHR35787">
    <property type="entry name" value="GLYCEROL UPTAKE OPERON ANTITERMINATOR REGULATORY PROTEIN"/>
    <property type="match status" value="1"/>
</dbReference>
<dbReference type="EMBL" id="UGED01000011">
    <property type="protein sequence ID" value="STM07810.1"/>
    <property type="molecule type" value="Genomic_DNA"/>
</dbReference>
<dbReference type="PIRSF" id="PIRSF016897">
    <property type="entry name" value="GlpP"/>
    <property type="match status" value="1"/>
</dbReference>
<reference evidence="1 2" key="1">
    <citation type="submission" date="2018-06" db="EMBL/GenBank/DDBJ databases">
        <authorList>
            <consortium name="Pathogen Informatics"/>
            <person name="Doyle S."/>
        </authorList>
    </citation>
    <scope>NUCLEOTIDE SEQUENCE [LARGE SCALE GENOMIC DNA]</scope>
    <source>
        <strain evidence="1 2">NCTC9962</strain>
    </source>
</reference>
<dbReference type="GO" id="GO:0006071">
    <property type="term" value="P:glycerol metabolic process"/>
    <property type="evidence" value="ECO:0007669"/>
    <property type="project" value="InterPro"/>
</dbReference>
<dbReference type="Gene3D" id="3.20.20.70">
    <property type="entry name" value="Aldolase class I"/>
    <property type="match status" value="2"/>
</dbReference>
<evidence type="ECO:0000313" key="2">
    <source>
        <dbReference type="Proteomes" id="UP000254052"/>
    </source>
</evidence>
<dbReference type="PANTHER" id="PTHR35787:SF1">
    <property type="entry name" value="GLYCEROL UPTAKE OPERON ANTITERMINATOR REGULATORY PROTEIN"/>
    <property type="match status" value="1"/>
</dbReference>
<protein>
    <submittedName>
        <fullName evidence="1">Glycerol antiterminator regulatory protein</fullName>
    </submittedName>
</protein>
<dbReference type="InterPro" id="IPR013785">
    <property type="entry name" value="Aldolase_TIM"/>
</dbReference>
<dbReference type="Proteomes" id="UP000254052">
    <property type="component" value="Unassembled WGS sequence"/>
</dbReference>
<organism evidence="1 2">
    <name type="scientific">Escherichia coli</name>
    <dbReference type="NCBI Taxonomy" id="562"/>
    <lineage>
        <taxon>Bacteria</taxon>
        <taxon>Pseudomonadati</taxon>
        <taxon>Pseudomonadota</taxon>
        <taxon>Gammaproteobacteria</taxon>
        <taxon>Enterobacterales</taxon>
        <taxon>Enterobacteriaceae</taxon>
        <taxon>Escherichia</taxon>
    </lineage>
</organism>
<dbReference type="AlphaFoldDB" id="A0A377CV16"/>
<dbReference type="SUPFAM" id="SSF110391">
    <property type="entry name" value="GlpP-like"/>
    <property type="match status" value="1"/>
</dbReference>
<gene>
    <name evidence="1" type="primary">ygcP</name>
    <name evidence="1" type="ORF">NCTC9962_05432</name>
</gene>
<dbReference type="InterPro" id="IPR006699">
    <property type="entry name" value="GlpP"/>
</dbReference>
<evidence type="ECO:0000313" key="1">
    <source>
        <dbReference type="EMBL" id="STM07810.1"/>
    </source>
</evidence>
<name>A0A377CV16_ECOLX</name>
<proteinExistence type="predicted"/>
<sequence length="190" mass="21027">MPLLHLLRQNPVIAAVKDNASLQLAIDSECQFISVLYGNICTISNIVKKIKNAGKYALFMLICWKARQIKKSLFSFETGDRGGRHYQYQSLNVESGKSGSFFCIHRLFIVDSISFHNIDKQVAQSNPDCIEILPGCMPKVLGWVTEKIRQPLIAGGLVCDEEDARNAINAGVVALSTTNTGVWTLAKKLL</sequence>